<feature type="region of interest" description="Disordered" evidence="6">
    <location>
        <begin position="402"/>
        <end position="428"/>
    </location>
</feature>
<evidence type="ECO:0000256" key="6">
    <source>
        <dbReference type="SAM" id="MobiDB-lite"/>
    </source>
</evidence>
<keyword evidence="3 5" id="KW-0221">Differentiation</keyword>
<reference evidence="7 8" key="1">
    <citation type="submission" date="2024-04" db="EMBL/GenBank/DDBJ databases">
        <title>The reference genome of an endangered Asteraceae, Deinandra increscens subsp. villosa, native to the Central Coast of California.</title>
        <authorList>
            <person name="Guilliams M."/>
            <person name="Hasenstab-Lehman K."/>
            <person name="Meyer R."/>
            <person name="Mcevoy S."/>
        </authorList>
    </citation>
    <scope>NUCLEOTIDE SEQUENCE [LARGE SCALE GENOMIC DNA]</scope>
    <source>
        <tissue evidence="7">Leaf</tissue>
    </source>
</reference>
<dbReference type="AlphaFoldDB" id="A0AAP0D8T8"/>
<keyword evidence="4 5" id="KW-0287">Flowering</keyword>
<name>A0AAP0D8T8_9ASTR</name>
<protein>
    <recommendedName>
        <fullName evidence="5">FRIGIDA-like protein</fullName>
    </recommendedName>
</protein>
<keyword evidence="2 5" id="KW-0217">Developmental protein</keyword>
<evidence type="ECO:0000313" key="7">
    <source>
        <dbReference type="EMBL" id="KAK9070720.1"/>
    </source>
</evidence>
<dbReference type="Proteomes" id="UP001408789">
    <property type="component" value="Unassembled WGS sequence"/>
</dbReference>
<dbReference type="EMBL" id="JBCNJP010000012">
    <property type="protein sequence ID" value="KAK9070720.1"/>
    <property type="molecule type" value="Genomic_DNA"/>
</dbReference>
<evidence type="ECO:0000256" key="3">
    <source>
        <dbReference type="ARBA" id="ARBA00022782"/>
    </source>
</evidence>
<evidence type="ECO:0000256" key="2">
    <source>
        <dbReference type="ARBA" id="ARBA00022473"/>
    </source>
</evidence>
<evidence type="ECO:0000256" key="4">
    <source>
        <dbReference type="ARBA" id="ARBA00023089"/>
    </source>
</evidence>
<dbReference type="PANTHER" id="PTHR31791:SF2">
    <property type="entry name" value="FRIGIDA-LIKE PROTEIN 4A-RELATED"/>
    <property type="match status" value="1"/>
</dbReference>
<dbReference type="PANTHER" id="PTHR31791">
    <property type="entry name" value="FRIGIDA-LIKE PROTEIN 3-RELATED"/>
    <property type="match status" value="1"/>
</dbReference>
<evidence type="ECO:0000313" key="8">
    <source>
        <dbReference type="Proteomes" id="UP001408789"/>
    </source>
</evidence>
<sequence length="560" mass="61331">MGSISIPNPGESTQPPSFDEFQRQTSLMTSCTLLWKELSDHFTSLEQTLLNKSDAIKDKIKTLDTETKASLVSLKERETTMDNSVAIALQKVEAAVKAAAAAAGTSNSDESEDKPDVDDSEGLVMKLKSFCVRMDSLGFGRFVSSRKKEMELIRDQIPVALAECADPARFVLEAISEVFPVDKRTVCMNDLSWACVLILESLIPVMMDPILGKSRVLVTPSVKKSAKEIAEKWKESLDERGGIENTKPTDAHTFIQHLLTFGIVNDEDLGFYRKLVVGSAWRKQMPKLALSVGLAGQMPDMIEELISKGQQVDAVHFVHEVGLVDRFPPVSLLKSFLKDAKTAATSILEDSKNSSRAVHLAARKEQSALKAVIKCIEEYKLEDEFPPENLKKRLEQLEKVKMEKKRPAAAGPANKRIRASNVGSMPPAKAGRITNAYVSSFPAPPTFARSPSHTQYPAGYSIPSPVYGHGSRSPPTNPYASPYSPEASAPHLSPLSYPYSPEAAASHLSPPLSYPYSPEASAPHLSPPLSYPGTPPMNYPSPYGGYVNGMPQAYQQAYYR</sequence>
<proteinExistence type="inferred from homology"/>
<dbReference type="GO" id="GO:0030154">
    <property type="term" value="P:cell differentiation"/>
    <property type="evidence" value="ECO:0007669"/>
    <property type="project" value="UniProtKB-KW"/>
</dbReference>
<evidence type="ECO:0000256" key="5">
    <source>
        <dbReference type="RuleBase" id="RU364012"/>
    </source>
</evidence>
<feature type="region of interest" description="Disordered" evidence="6">
    <location>
        <begin position="448"/>
        <end position="487"/>
    </location>
</feature>
<organism evidence="7 8">
    <name type="scientific">Deinandra increscens subsp. villosa</name>
    <dbReference type="NCBI Taxonomy" id="3103831"/>
    <lineage>
        <taxon>Eukaryota</taxon>
        <taxon>Viridiplantae</taxon>
        <taxon>Streptophyta</taxon>
        <taxon>Embryophyta</taxon>
        <taxon>Tracheophyta</taxon>
        <taxon>Spermatophyta</taxon>
        <taxon>Magnoliopsida</taxon>
        <taxon>eudicotyledons</taxon>
        <taxon>Gunneridae</taxon>
        <taxon>Pentapetalae</taxon>
        <taxon>asterids</taxon>
        <taxon>campanulids</taxon>
        <taxon>Asterales</taxon>
        <taxon>Asteraceae</taxon>
        <taxon>Asteroideae</taxon>
        <taxon>Heliantheae alliance</taxon>
        <taxon>Madieae</taxon>
        <taxon>Madiinae</taxon>
        <taxon>Deinandra</taxon>
    </lineage>
</organism>
<comment type="caution">
    <text evidence="7">The sequence shown here is derived from an EMBL/GenBank/DDBJ whole genome shotgun (WGS) entry which is preliminary data.</text>
</comment>
<gene>
    <name evidence="7" type="ORF">SSX86_011122</name>
</gene>
<dbReference type="InterPro" id="IPR012474">
    <property type="entry name" value="Frigida"/>
</dbReference>
<accession>A0AAP0D8T8</accession>
<evidence type="ECO:0000256" key="1">
    <source>
        <dbReference type="ARBA" id="ARBA00008956"/>
    </source>
</evidence>
<comment type="similarity">
    <text evidence="1 5">Belongs to the Frigida family.</text>
</comment>
<keyword evidence="8" id="KW-1185">Reference proteome</keyword>
<dbReference type="Pfam" id="PF07899">
    <property type="entry name" value="Frigida"/>
    <property type="match status" value="1"/>
</dbReference>
<dbReference type="GO" id="GO:0009908">
    <property type="term" value="P:flower development"/>
    <property type="evidence" value="ECO:0007669"/>
    <property type="project" value="UniProtKB-KW"/>
</dbReference>